<dbReference type="AlphaFoldDB" id="A0A1M5EPF7"/>
<evidence type="ECO:0000313" key="3">
    <source>
        <dbReference type="EMBL" id="SHF81056.1"/>
    </source>
</evidence>
<organism evidence="3 4">
    <name type="scientific">Caldanaerobius fijiensis DSM 17918</name>
    <dbReference type="NCBI Taxonomy" id="1121256"/>
    <lineage>
        <taxon>Bacteria</taxon>
        <taxon>Bacillati</taxon>
        <taxon>Bacillota</taxon>
        <taxon>Clostridia</taxon>
        <taxon>Thermoanaerobacterales</taxon>
        <taxon>Thermoanaerobacteraceae</taxon>
        <taxon>Caldanaerobius</taxon>
    </lineage>
</organism>
<evidence type="ECO:0000313" key="4">
    <source>
        <dbReference type="Proteomes" id="UP000184088"/>
    </source>
</evidence>
<reference evidence="3 4" key="1">
    <citation type="submission" date="2016-11" db="EMBL/GenBank/DDBJ databases">
        <authorList>
            <person name="Jaros S."/>
            <person name="Januszkiewicz K."/>
            <person name="Wedrychowicz H."/>
        </authorList>
    </citation>
    <scope>NUCLEOTIDE SEQUENCE [LARGE SCALE GENOMIC DNA]</scope>
    <source>
        <strain evidence="3 4">DSM 17918</strain>
    </source>
</reference>
<dbReference type="EMBL" id="FQVH01000047">
    <property type="protein sequence ID" value="SHF81056.1"/>
    <property type="molecule type" value="Genomic_DNA"/>
</dbReference>
<evidence type="ECO:0000259" key="2">
    <source>
        <dbReference type="Pfam" id="PF14261"/>
    </source>
</evidence>
<dbReference type="Pfam" id="PF04754">
    <property type="entry name" value="Transposase_31"/>
    <property type="match status" value="1"/>
</dbReference>
<name>A0A1M5EPF7_9THEO</name>
<dbReference type="PANTHER" id="PTHR34613">
    <property type="entry name" value="SLL0800 PROTEIN"/>
    <property type="match status" value="1"/>
</dbReference>
<dbReference type="RefSeq" id="WP_073346250.1">
    <property type="nucleotide sequence ID" value="NZ_FQVH01000047.1"/>
</dbReference>
<gene>
    <name evidence="3" type="ORF">SAMN02746089_02590</name>
</gene>
<dbReference type="Proteomes" id="UP000184088">
    <property type="component" value="Unassembled WGS sequence"/>
</dbReference>
<dbReference type="STRING" id="1121256.SAMN02746089_02590"/>
<sequence length="304" mass="35570">MPETYDLTVKNMFSDMADDIISYLTGFKIKKLDELNIEFTRVERRNSDMIFKCETDETETKEIAIHIEFQSENDTTMPYRMLRYAAEIMEKHKLLPYQVVIYIGNSKAQMDNGLSYTVGNNKLDYTYKILDAGEIRFLDIAKTNYFDLYPLLPVIDREKRIEEGEKYLRICVDLIKEAPVNINKKKDILFKAELLSGIVYSQEVIKKIFEEVEKMLRLEESSTYKMIIEKGIKEGMEKGIKEGIKEGMEKGKAEIVLKLLNKKFKGLPKKYEEKVLGSDIKTLDRITDDIFDMEKPEDLDKYFA</sequence>
<feature type="domain" description="Transposase (putative) YhgA-like" evidence="1">
    <location>
        <begin position="43"/>
        <end position="93"/>
    </location>
</feature>
<dbReference type="OrthoDB" id="1730086at2"/>
<proteinExistence type="predicted"/>
<evidence type="ECO:0000259" key="1">
    <source>
        <dbReference type="Pfam" id="PF04754"/>
    </source>
</evidence>
<protein>
    <submittedName>
        <fullName evidence="3">Predicted transposase YdaD</fullName>
    </submittedName>
</protein>
<dbReference type="PANTHER" id="PTHR34613:SF1">
    <property type="entry name" value="SLL6017 PROTEIN"/>
    <property type="match status" value="1"/>
</dbReference>
<feature type="domain" description="DUF4351" evidence="2">
    <location>
        <begin position="245"/>
        <end position="303"/>
    </location>
</feature>
<keyword evidence="4" id="KW-1185">Reference proteome</keyword>
<dbReference type="Pfam" id="PF14261">
    <property type="entry name" value="DUF4351"/>
    <property type="match status" value="1"/>
</dbReference>
<dbReference type="InterPro" id="IPR006842">
    <property type="entry name" value="Transposase_31"/>
</dbReference>
<dbReference type="InterPro" id="IPR025587">
    <property type="entry name" value="DUF4351"/>
</dbReference>
<accession>A0A1M5EPF7</accession>